<dbReference type="PANTHER" id="PTHR43433:SF5">
    <property type="entry name" value="AB HYDROLASE-1 DOMAIN-CONTAINING PROTEIN"/>
    <property type="match status" value="1"/>
</dbReference>
<sequence>MNLPKSDTLPVPGATLYYEVRGAGPLLLMIAGGGGGSSFNGIASILASQYTVVTYDRRGAGRSTLDDVSADIPLETQGDDAHHLLAALTNEPAYVFGSSAGALIGLDLVARYPEQVRTLISHEPPAHYLLPDDEQQSPEKPLELRNREGASAALMKYMAQSGVRYDDLEPGVELPPLNREVSDAHAEAFFAHTFLAVRRYRLNVPALLAAPTRIVLAGAEAGHEFVAYRCAVAVAEQLGTTVVDFPSHHAGYISHPKAFAQKLSEVLQDEPAD</sequence>
<proteinExistence type="predicted"/>
<organism evidence="2 3">
    <name type="scientific">Dictyobacter formicarum</name>
    <dbReference type="NCBI Taxonomy" id="2778368"/>
    <lineage>
        <taxon>Bacteria</taxon>
        <taxon>Bacillati</taxon>
        <taxon>Chloroflexota</taxon>
        <taxon>Ktedonobacteria</taxon>
        <taxon>Ktedonobacterales</taxon>
        <taxon>Dictyobacteraceae</taxon>
        <taxon>Dictyobacter</taxon>
    </lineage>
</organism>
<dbReference type="InterPro" id="IPR029058">
    <property type="entry name" value="AB_hydrolase_fold"/>
</dbReference>
<dbReference type="PANTHER" id="PTHR43433">
    <property type="entry name" value="HYDROLASE, ALPHA/BETA FOLD FAMILY PROTEIN"/>
    <property type="match status" value="1"/>
</dbReference>
<dbReference type="Gene3D" id="3.40.50.1820">
    <property type="entry name" value="alpha/beta hydrolase"/>
    <property type="match status" value="1"/>
</dbReference>
<dbReference type="Pfam" id="PF00561">
    <property type="entry name" value="Abhydrolase_1"/>
    <property type="match status" value="1"/>
</dbReference>
<dbReference type="GO" id="GO:0016787">
    <property type="term" value="F:hydrolase activity"/>
    <property type="evidence" value="ECO:0007669"/>
    <property type="project" value="UniProtKB-KW"/>
</dbReference>
<gene>
    <name evidence="2" type="primary">yraK</name>
    <name evidence="2" type="ORF">KSZ_39450</name>
</gene>
<dbReference type="Proteomes" id="UP000635565">
    <property type="component" value="Unassembled WGS sequence"/>
</dbReference>
<name>A0ABQ3VJT1_9CHLR</name>
<evidence type="ECO:0000259" key="1">
    <source>
        <dbReference type="Pfam" id="PF00561"/>
    </source>
</evidence>
<evidence type="ECO:0000313" key="2">
    <source>
        <dbReference type="EMBL" id="GHO85939.1"/>
    </source>
</evidence>
<dbReference type="InterPro" id="IPR050471">
    <property type="entry name" value="AB_hydrolase"/>
</dbReference>
<dbReference type="InterPro" id="IPR000073">
    <property type="entry name" value="AB_hydrolase_1"/>
</dbReference>
<accession>A0ABQ3VJT1</accession>
<keyword evidence="3" id="KW-1185">Reference proteome</keyword>
<dbReference type="EMBL" id="BNJJ01000010">
    <property type="protein sequence ID" value="GHO85939.1"/>
    <property type="molecule type" value="Genomic_DNA"/>
</dbReference>
<comment type="caution">
    <text evidence="2">The sequence shown here is derived from an EMBL/GenBank/DDBJ whole genome shotgun (WGS) entry which is preliminary data.</text>
</comment>
<evidence type="ECO:0000313" key="3">
    <source>
        <dbReference type="Proteomes" id="UP000635565"/>
    </source>
</evidence>
<keyword evidence="2" id="KW-0378">Hydrolase</keyword>
<reference evidence="2 3" key="1">
    <citation type="journal article" date="2021" name="Int. J. Syst. Evol. Microbiol.">
        <title>Reticulibacter mediterranei gen. nov., sp. nov., within the new family Reticulibacteraceae fam. nov., and Ktedonospora formicarum gen. nov., sp. nov., Ktedonobacter robiniae sp. nov., Dictyobacter formicarum sp. nov. and Dictyobacter arantiisoli sp. nov., belonging to the class Ktedonobacteria.</title>
        <authorList>
            <person name="Yabe S."/>
            <person name="Zheng Y."/>
            <person name="Wang C.M."/>
            <person name="Sakai Y."/>
            <person name="Abe K."/>
            <person name="Yokota A."/>
            <person name="Donadio S."/>
            <person name="Cavaletti L."/>
            <person name="Monciardini P."/>
        </authorList>
    </citation>
    <scope>NUCLEOTIDE SEQUENCE [LARGE SCALE GENOMIC DNA]</scope>
    <source>
        <strain evidence="2 3">SOSP1-9</strain>
    </source>
</reference>
<protein>
    <submittedName>
        <fullName evidence="2">Hydrolase YraK</fullName>
    </submittedName>
</protein>
<feature type="domain" description="AB hydrolase-1" evidence="1">
    <location>
        <begin position="25"/>
        <end position="143"/>
    </location>
</feature>
<dbReference type="RefSeq" id="WP_201363567.1">
    <property type="nucleotide sequence ID" value="NZ_BNJJ01000010.1"/>
</dbReference>
<dbReference type="SUPFAM" id="SSF53474">
    <property type="entry name" value="alpha/beta-Hydrolases"/>
    <property type="match status" value="1"/>
</dbReference>